<dbReference type="GO" id="GO:0052689">
    <property type="term" value="F:carboxylic ester hydrolase activity"/>
    <property type="evidence" value="ECO:0007669"/>
    <property type="project" value="TreeGrafter"/>
</dbReference>
<reference evidence="3 4" key="3">
    <citation type="journal article" name="Genome Announc.">
        <title>Improved Draft Genome Sequence of Clostridium pasteurianum Strain ATCC 6013 (DSM 525) Using a Hybrid Next-Generation Sequencing Approach.</title>
        <authorList>
            <person name="Pyne M.E."/>
            <person name="Utturkar S."/>
            <person name="Brown S.D."/>
            <person name="Moo-Young M."/>
            <person name="Chung D.A."/>
            <person name="Chou C.P."/>
        </authorList>
    </citation>
    <scope>NUCLEOTIDE SEQUENCE [LARGE SCALE GENOMIC DNA]</scope>
    <source>
        <strain evidence="3 4">ATCC 6013</strain>
    </source>
</reference>
<dbReference type="InterPro" id="IPR029058">
    <property type="entry name" value="AB_hydrolase_fold"/>
</dbReference>
<evidence type="ECO:0000313" key="4">
    <source>
        <dbReference type="Proteomes" id="UP000028042"/>
    </source>
</evidence>
<dbReference type="eggNOG" id="COG1073">
    <property type="taxonomic scope" value="Bacteria"/>
</dbReference>
<reference evidence="2 5" key="1">
    <citation type="journal article" date="2015" name="Genome Announc.">
        <title>Complete Genome Sequence of the Nitrogen-Fixing and Solvent-Producing Clostridium pasteurianum DSM 525.</title>
        <authorList>
            <person name="Poehlein A."/>
            <person name="Grosse-Honebrink A."/>
            <person name="Zhang Y."/>
            <person name="Minton N.P."/>
            <person name="Daniel R."/>
        </authorList>
    </citation>
    <scope>NUCLEOTIDE SEQUENCE [LARGE SCALE GENOMIC DNA]</scope>
    <source>
        <strain evidence="2">DSM 525</strain>
        <strain evidence="5">DSM 525 / ATCC 6013</strain>
    </source>
</reference>
<dbReference type="SUPFAM" id="SSF53474">
    <property type="entry name" value="alpha/beta-Hydrolases"/>
    <property type="match status" value="1"/>
</dbReference>
<dbReference type="Proteomes" id="UP000028042">
    <property type="component" value="Unassembled WGS sequence"/>
</dbReference>
<evidence type="ECO:0000313" key="5">
    <source>
        <dbReference type="Proteomes" id="UP000030905"/>
    </source>
</evidence>
<evidence type="ECO:0000313" key="3">
    <source>
        <dbReference type="EMBL" id="KRU10972.1"/>
    </source>
</evidence>
<dbReference type="Pfam" id="PF00326">
    <property type="entry name" value="Peptidase_S9"/>
    <property type="match status" value="1"/>
</dbReference>
<dbReference type="Proteomes" id="UP000030905">
    <property type="component" value="Chromosome"/>
</dbReference>
<dbReference type="AlphaFoldDB" id="A0A0H3J741"/>
<dbReference type="RefSeq" id="WP_003443368.1">
    <property type="nucleotide sequence ID" value="NZ_ANZB01000003.1"/>
</dbReference>
<dbReference type="PATRIC" id="fig|1262449.3.peg.1415"/>
<protein>
    <submittedName>
        <fullName evidence="2">Prolyl oligopeptidase family protein</fullName>
    </submittedName>
</protein>
<dbReference type="KEGG" id="cpae:CPAST_c29660"/>
<name>A0A0H3J741_CLOPA</name>
<evidence type="ECO:0000259" key="1">
    <source>
        <dbReference type="Pfam" id="PF00326"/>
    </source>
</evidence>
<dbReference type="PANTHER" id="PTHR43265:SF1">
    <property type="entry name" value="ESTERASE ESTD"/>
    <property type="match status" value="1"/>
</dbReference>
<gene>
    <name evidence="2" type="ORF">CLPA_c29660</name>
    <name evidence="3" type="ORF">CP6013_00219</name>
</gene>
<dbReference type="GO" id="GO:0006508">
    <property type="term" value="P:proteolysis"/>
    <property type="evidence" value="ECO:0007669"/>
    <property type="project" value="InterPro"/>
</dbReference>
<dbReference type="Gene3D" id="3.40.50.1820">
    <property type="entry name" value="alpha/beta hydrolase"/>
    <property type="match status" value="1"/>
</dbReference>
<reference evidence="3" key="2">
    <citation type="submission" date="2015-10" db="EMBL/GenBank/DDBJ databases">
        <title>Improved Draft Genome Sequence of Clostridium pasteurianum Strain ATCC 6013 (DSM 525) Using a Hybrid Next-Generation Sequencing Approach.</title>
        <authorList>
            <person name="Pyne M.E."/>
            <person name="Utturkar S.M."/>
            <person name="Brown S.D."/>
            <person name="Moo-Young M."/>
            <person name="Chung D.A."/>
            <person name="Chou P.C."/>
        </authorList>
    </citation>
    <scope>NUCLEOTIDE SEQUENCE</scope>
    <source>
        <strain evidence="3">ATCC 6013</strain>
    </source>
</reference>
<sequence length="267" mass="29611">MQKSIEIKNEDLTLRGMLHKPENFNGKLPIVCMFHGFTGDKLGSHFMFVRLSRILADKGIASIRFDFIGSGESDGDFVNMTLSKELEDSRLILQYAKSLDFVDEDKIGILGFSMGGAVASMLASEYKETVKTLCLWAPAGNMAEIAVQGKSEKDIEKVRKIGCYDLDGYLIGIDFIDDLLNTDIFKKSSSYDKNVLLIHGTNDTSVPISTSEKYLELYGTKGVLHSISGSNHTFTSKAFENEVLDYTVGFFEGELNTTISKFNSLTL</sequence>
<organism evidence="2 5">
    <name type="scientific">Clostridium pasteurianum DSM 525 = ATCC 6013</name>
    <dbReference type="NCBI Taxonomy" id="1262449"/>
    <lineage>
        <taxon>Bacteria</taxon>
        <taxon>Bacillati</taxon>
        <taxon>Bacillota</taxon>
        <taxon>Clostridia</taxon>
        <taxon>Eubacteriales</taxon>
        <taxon>Clostridiaceae</taxon>
        <taxon>Clostridium</taxon>
    </lineage>
</organism>
<dbReference type="InterPro" id="IPR001375">
    <property type="entry name" value="Peptidase_S9_cat"/>
</dbReference>
<dbReference type="InterPro" id="IPR053145">
    <property type="entry name" value="AB_hydrolase_Est10"/>
</dbReference>
<dbReference type="GO" id="GO:0008236">
    <property type="term" value="F:serine-type peptidase activity"/>
    <property type="evidence" value="ECO:0007669"/>
    <property type="project" value="InterPro"/>
</dbReference>
<dbReference type="KEGG" id="cpat:CLPA_c29660"/>
<keyword evidence="5" id="KW-1185">Reference proteome</keyword>
<dbReference type="PANTHER" id="PTHR43265">
    <property type="entry name" value="ESTERASE ESTD"/>
    <property type="match status" value="1"/>
</dbReference>
<accession>A0A0H3J741</accession>
<evidence type="ECO:0000313" key="2">
    <source>
        <dbReference type="EMBL" id="AJA53020.1"/>
    </source>
</evidence>
<feature type="domain" description="Peptidase S9 prolyl oligopeptidase catalytic" evidence="1">
    <location>
        <begin position="53"/>
        <end position="256"/>
    </location>
</feature>
<dbReference type="EMBL" id="CP009268">
    <property type="protein sequence ID" value="AJA53020.1"/>
    <property type="molecule type" value="Genomic_DNA"/>
</dbReference>
<dbReference type="EMBL" id="JPGY02000001">
    <property type="protein sequence ID" value="KRU10972.1"/>
    <property type="molecule type" value="Genomic_DNA"/>
</dbReference>
<dbReference type="GeneID" id="93075088"/>
<proteinExistence type="predicted"/>